<feature type="coiled-coil region" evidence="9">
    <location>
        <begin position="175"/>
        <end position="206"/>
    </location>
</feature>
<evidence type="ECO:0000256" key="2">
    <source>
        <dbReference type="ARBA" id="ARBA00012438"/>
    </source>
</evidence>
<dbReference type="AlphaFoldDB" id="A0A7T4A0E4"/>
<evidence type="ECO:0000256" key="8">
    <source>
        <dbReference type="ARBA" id="ARBA00023012"/>
    </source>
</evidence>
<dbReference type="Proteomes" id="UP000595374">
    <property type="component" value="Chromosome"/>
</dbReference>
<dbReference type="EMBL" id="CP065989">
    <property type="protein sequence ID" value="QQB14967.1"/>
    <property type="molecule type" value="Genomic_DNA"/>
</dbReference>
<feature type="compositionally biased region" description="Polar residues" evidence="10">
    <location>
        <begin position="358"/>
        <end position="370"/>
    </location>
</feature>
<feature type="compositionally biased region" description="Low complexity" evidence="10">
    <location>
        <begin position="459"/>
        <end position="468"/>
    </location>
</feature>
<dbReference type="Pfam" id="PF02518">
    <property type="entry name" value="HATPase_c"/>
    <property type="match status" value="1"/>
</dbReference>
<dbReference type="SMART" id="SM00387">
    <property type="entry name" value="HATPase_c"/>
    <property type="match status" value="1"/>
</dbReference>
<dbReference type="RefSeq" id="WP_198500001.1">
    <property type="nucleotide sequence ID" value="NZ_CP065989.1"/>
</dbReference>
<keyword evidence="3" id="KW-0597">Phosphoprotein</keyword>
<evidence type="ECO:0000256" key="3">
    <source>
        <dbReference type="ARBA" id="ARBA00022553"/>
    </source>
</evidence>
<evidence type="ECO:0000256" key="6">
    <source>
        <dbReference type="ARBA" id="ARBA00022777"/>
    </source>
</evidence>
<comment type="catalytic activity">
    <reaction evidence="1">
        <text>ATP + protein L-histidine = ADP + protein N-phospho-L-histidine.</text>
        <dbReference type="EC" id="2.7.13.3"/>
    </reaction>
</comment>
<evidence type="ECO:0000256" key="1">
    <source>
        <dbReference type="ARBA" id="ARBA00000085"/>
    </source>
</evidence>
<dbReference type="GO" id="GO:0016020">
    <property type="term" value="C:membrane"/>
    <property type="evidence" value="ECO:0007669"/>
    <property type="project" value="InterPro"/>
</dbReference>
<evidence type="ECO:0000256" key="10">
    <source>
        <dbReference type="SAM" id="MobiDB-lite"/>
    </source>
</evidence>
<evidence type="ECO:0000259" key="12">
    <source>
        <dbReference type="SMART" id="SM00387"/>
    </source>
</evidence>
<feature type="transmembrane region" description="Helical" evidence="11">
    <location>
        <begin position="144"/>
        <end position="168"/>
    </location>
</feature>
<feature type="transmembrane region" description="Helical" evidence="11">
    <location>
        <begin position="17"/>
        <end position="36"/>
    </location>
</feature>
<dbReference type="GO" id="GO:0005524">
    <property type="term" value="F:ATP binding"/>
    <property type="evidence" value="ECO:0007669"/>
    <property type="project" value="UniProtKB-KW"/>
</dbReference>
<keyword evidence="4" id="KW-0808">Transferase</keyword>
<reference evidence="13 14" key="1">
    <citation type="submission" date="2020-12" db="EMBL/GenBank/DDBJ databases">
        <title>FDA dAtabase for Regulatory Grade micrObial Sequences (FDA-ARGOS): Supporting development and validation of Infectious Disease Dx tests.</title>
        <authorList>
            <person name="Sproer C."/>
            <person name="Gronow S."/>
            <person name="Severitt S."/>
            <person name="Schroder I."/>
            <person name="Tallon L."/>
            <person name="Sadzewicz L."/>
            <person name="Zhao X."/>
            <person name="Boylan J."/>
            <person name="Ott S."/>
            <person name="Bowen H."/>
            <person name="Vavikolanu K."/>
            <person name="Mehta A."/>
            <person name="Aluvathingal J."/>
            <person name="Nadendla S."/>
            <person name="Lowell S."/>
            <person name="Myers T."/>
            <person name="Yan Y."/>
            <person name="Sichtig H."/>
        </authorList>
    </citation>
    <scope>NUCLEOTIDE SEQUENCE [LARGE SCALE GENOMIC DNA]</scope>
    <source>
        <strain evidence="13 14">FDAARGOS_990</strain>
    </source>
</reference>
<gene>
    <name evidence="13" type="ORF">I6H47_03040</name>
</gene>
<feature type="compositionally biased region" description="Low complexity" evidence="10">
    <location>
        <begin position="416"/>
        <end position="434"/>
    </location>
</feature>
<evidence type="ECO:0000256" key="5">
    <source>
        <dbReference type="ARBA" id="ARBA00022741"/>
    </source>
</evidence>
<dbReference type="SUPFAM" id="SSF55874">
    <property type="entry name" value="ATPase domain of HSP90 chaperone/DNA topoisomerase II/histidine kinase"/>
    <property type="match status" value="1"/>
</dbReference>
<dbReference type="Gene3D" id="1.20.5.1930">
    <property type="match status" value="1"/>
</dbReference>
<name>A0A7T4A0E4_9MICO</name>
<dbReference type="CDD" id="cd16917">
    <property type="entry name" value="HATPase_UhpB-NarQ-NarX-like"/>
    <property type="match status" value="1"/>
</dbReference>
<keyword evidence="8" id="KW-0902">Two-component regulatory system</keyword>
<keyword evidence="7" id="KW-0067">ATP-binding</keyword>
<dbReference type="PANTHER" id="PTHR24421">
    <property type="entry name" value="NITRATE/NITRITE SENSOR PROTEIN NARX-RELATED"/>
    <property type="match status" value="1"/>
</dbReference>
<dbReference type="InterPro" id="IPR003594">
    <property type="entry name" value="HATPase_dom"/>
</dbReference>
<feature type="transmembrane region" description="Helical" evidence="11">
    <location>
        <begin position="42"/>
        <end position="62"/>
    </location>
</feature>
<dbReference type="InterPro" id="IPR055558">
    <property type="entry name" value="DUF7134"/>
</dbReference>
<keyword evidence="11" id="KW-0812">Transmembrane</keyword>
<dbReference type="GO" id="GO:0046983">
    <property type="term" value="F:protein dimerization activity"/>
    <property type="evidence" value="ECO:0007669"/>
    <property type="project" value="InterPro"/>
</dbReference>
<feature type="transmembrane region" description="Helical" evidence="11">
    <location>
        <begin position="69"/>
        <end position="84"/>
    </location>
</feature>
<keyword evidence="11" id="KW-1133">Transmembrane helix</keyword>
<keyword evidence="6 13" id="KW-0418">Kinase</keyword>
<dbReference type="Pfam" id="PF23539">
    <property type="entry name" value="DUF7134"/>
    <property type="match status" value="1"/>
</dbReference>
<dbReference type="Gene3D" id="3.30.565.10">
    <property type="entry name" value="Histidine kinase-like ATPase, C-terminal domain"/>
    <property type="match status" value="1"/>
</dbReference>
<dbReference type="InterPro" id="IPR011712">
    <property type="entry name" value="Sig_transdc_His_kin_sub3_dim/P"/>
</dbReference>
<feature type="region of interest" description="Disordered" evidence="10">
    <location>
        <begin position="355"/>
        <end position="376"/>
    </location>
</feature>
<feature type="transmembrane region" description="Helical" evidence="11">
    <location>
        <begin position="118"/>
        <end position="138"/>
    </location>
</feature>
<evidence type="ECO:0000256" key="4">
    <source>
        <dbReference type="ARBA" id="ARBA00022679"/>
    </source>
</evidence>
<evidence type="ECO:0000256" key="7">
    <source>
        <dbReference type="ARBA" id="ARBA00022840"/>
    </source>
</evidence>
<dbReference type="GO" id="GO:0000155">
    <property type="term" value="F:phosphorelay sensor kinase activity"/>
    <property type="evidence" value="ECO:0007669"/>
    <property type="project" value="InterPro"/>
</dbReference>
<evidence type="ECO:0000313" key="13">
    <source>
        <dbReference type="EMBL" id="QQB14967.1"/>
    </source>
</evidence>
<feature type="domain" description="Histidine kinase/HSP90-like ATPase" evidence="12">
    <location>
        <begin position="316"/>
        <end position="411"/>
    </location>
</feature>
<keyword evidence="11" id="KW-0472">Membrane</keyword>
<dbReference type="EC" id="2.7.13.3" evidence="2"/>
<sequence length="480" mass="51102">MAEPITAAERRPRARDWYLVAALGIGSAVFAALYNAGGFWPFKVPLWASCLASLIVPLPLVFRRTHPSLVAWVVSALYIAAQFLGMMEPGVSQITLFLAVYSIGAWQSNRQAAFMSRLLLCIAIFASIIGAAVVQLSGLGELTVLQYAANSGITFLINLLFFGGAWVFGDRAWTQRHLVGELRAANDEVRRQEQQLADQALDLERVRIARELHDGVAHHIAGVGIHAAAARRSLERNPDRARESLQTIEASTRETVDELRTLVYTLRDTSSASAAANRTSGTPGLADLTDLYADARRSGQHLDVATYGTPHPLTAITELSVYRVIQESLTNSKRYAGPGAEVVVRLRYGPSDLEVEISDSSPTGERAGQSSGTGLGIVGMRERMSALGGTLDAGPKSRGGWLVRARIPYTRPETEPTPTTAATAPEPASSTATPVNSSTPMADQMPAAETTGSAASAHASPESTAPSGTPAPPSAKARHA</sequence>
<evidence type="ECO:0000256" key="11">
    <source>
        <dbReference type="SAM" id="Phobius"/>
    </source>
</evidence>
<proteinExistence type="predicted"/>
<accession>A0A7T4A0E4</accession>
<protein>
    <recommendedName>
        <fullName evidence="2">histidine kinase</fullName>
        <ecNumber evidence="2">2.7.13.3</ecNumber>
    </recommendedName>
</protein>
<dbReference type="InterPro" id="IPR036890">
    <property type="entry name" value="HATPase_C_sf"/>
</dbReference>
<keyword evidence="9" id="KW-0175">Coiled coil</keyword>
<keyword evidence="5" id="KW-0547">Nucleotide-binding</keyword>
<organism evidence="13 14">
    <name type="scientific">Brevibacterium casei</name>
    <dbReference type="NCBI Taxonomy" id="33889"/>
    <lineage>
        <taxon>Bacteria</taxon>
        <taxon>Bacillati</taxon>
        <taxon>Actinomycetota</taxon>
        <taxon>Actinomycetes</taxon>
        <taxon>Micrococcales</taxon>
        <taxon>Brevibacteriaceae</taxon>
        <taxon>Brevibacterium</taxon>
    </lineage>
</organism>
<evidence type="ECO:0000313" key="14">
    <source>
        <dbReference type="Proteomes" id="UP000595374"/>
    </source>
</evidence>
<evidence type="ECO:0000256" key="9">
    <source>
        <dbReference type="SAM" id="Coils"/>
    </source>
</evidence>
<feature type="transmembrane region" description="Helical" evidence="11">
    <location>
        <begin position="90"/>
        <end position="106"/>
    </location>
</feature>
<dbReference type="Pfam" id="PF07730">
    <property type="entry name" value="HisKA_3"/>
    <property type="match status" value="1"/>
</dbReference>
<dbReference type="InterPro" id="IPR050482">
    <property type="entry name" value="Sensor_HK_TwoCompSys"/>
</dbReference>
<dbReference type="PANTHER" id="PTHR24421:SF10">
    <property type="entry name" value="NITRATE_NITRITE SENSOR PROTEIN NARQ"/>
    <property type="match status" value="1"/>
</dbReference>
<feature type="region of interest" description="Disordered" evidence="10">
    <location>
        <begin position="406"/>
        <end position="480"/>
    </location>
</feature>